<keyword evidence="2" id="KW-0808">Transferase</keyword>
<keyword evidence="3" id="KW-0012">Acyltransferase</keyword>
<comment type="caution">
    <text evidence="5">The sequence shown here is derived from an EMBL/GenBank/DDBJ whole genome shotgun (WGS) entry which is preliminary data.</text>
</comment>
<dbReference type="FunFam" id="3.40.630.30:FF:000064">
    <property type="entry name" value="GNAT family acetyltransferase"/>
    <property type="match status" value="1"/>
</dbReference>
<dbReference type="SUPFAM" id="SSF55729">
    <property type="entry name" value="Acyl-CoA N-acyltransferases (Nat)"/>
    <property type="match status" value="1"/>
</dbReference>
<proteinExistence type="inferred from homology"/>
<comment type="similarity">
    <text evidence="1">Belongs to the acetyltransferase family.</text>
</comment>
<keyword evidence="5" id="KW-0687">Ribonucleoprotein</keyword>
<dbReference type="Pfam" id="PF00583">
    <property type="entry name" value="Acetyltransf_1"/>
    <property type="match status" value="1"/>
</dbReference>
<sequence>MMDFLLRGVRPGDEARVLELVVELAVYEREPDAVKASVADLTAAFFGVPAAAECLVAELGGEIVGIALHARNFSTWTGKTGLYLEDLYVSPSARGMGIGRAMLVELARIAVARGYARFEWSVLDWNAPAIRFYESLGARMMDEWTVMRVDGEGLRALAAG</sequence>
<dbReference type="GO" id="GO:0008080">
    <property type="term" value="F:N-acetyltransferase activity"/>
    <property type="evidence" value="ECO:0007669"/>
    <property type="project" value="TreeGrafter"/>
</dbReference>
<dbReference type="GO" id="GO:0005840">
    <property type="term" value="C:ribosome"/>
    <property type="evidence" value="ECO:0007669"/>
    <property type="project" value="UniProtKB-KW"/>
</dbReference>
<keyword evidence="5" id="KW-0689">Ribosomal protein</keyword>
<organism evidence="5 6">
    <name type="scientific">Polymorphobacter multimanifer</name>
    <dbReference type="NCBI Taxonomy" id="1070431"/>
    <lineage>
        <taxon>Bacteria</taxon>
        <taxon>Pseudomonadati</taxon>
        <taxon>Pseudomonadota</taxon>
        <taxon>Alphaproteobacteria</taxon>
        <taxon>Sphingomonadales</taxon>
        <taxon>Sphingosinicellaceae</taxon>
        <taxon>Polymorphobacter</taxon>
    </lineage>
</organism>
<accession>A0A841L9R3</accession>
<dbReference type="Gene3D" id="3.40.630.30">
    <property type="match status" value="1"/>
</dbReference>
<dbReference type="InterPro" id="IPR000182">
    <property type="entry name" value="GNAT_dom"/>
</dbReference>
<evidence type="ECO:0000259" key="4">
    <source>
        <dbReference type="PROSITE" id="PS51186"/>
    </source>
</evidence>
<reference evidence="5 6" key="1">
    <citation type="submission" date="2020-08" db="EMBL/GenBank/DDBJ databases">
        <title>Genomic Encyclopedia of Type Strains, Phase IV (KMG-IV): sequencing the most valuable type-strain genomes for metagenomic binning, comparative biology and taxonomic classification.</title>
        <authorList>
            <person name="Goeker M."/>
        </authorList>
    </citation>
    <scope>NUCLEOTIDE SEQUENCE [LARGE SCALE GENOMIC DNA]</scope>
    <source>
        <strain evidence="5 6">DSM 102189</strain>
    </source>
</reference>
<feature type="domain" description="N-acetyltransferase" evidence="4">
    <location>
        <begin position="4"/>
        <end position="152"/>
    </location>
</feature>
<name>A0A841L9R3_9SPHN</name>
<dbReference type="AlphaFoldDB" id="A0A841L9R3"/>
<dbReference type="InterPro" id="IPR051016">
    <property type="entry name" value="Diverse_Substrate_AcTransf"/>
</dbReference>
<evidence type="ECO:0000313" key="5">
    <source>
        <dbReference type="EMBL" id="MBB6229170.1"/>
    </source>
</evidence>
<gene>
    <name evidence="5" type="ORF">FHS79_003371</name>
</gene>
<keyword evidence="6" id="KW-1185">Reference proteome</keyword>
<dbReference type="EMBL" id="JACIIV010000034">
    <property type="protein sequence ID" value="MBB6229170.1"/>
    <property type="molecule type" value="Genomic_DNA"/>
</dbReference>
<dbReference type="PANTHER" id="PTHR10545">
    <property type="entry name" value="DIAMINE N-ACETYLTRANSFERASE"/>
    <property type="match status" value="1"/>
</dbReference>
<dbReference type="PANTHER" id="PTHR10545:SF29">
    <property type="entry name" value="GH14572P-RELATED"/>
    <property type="match status" value="1"/>
</dbReference>
<evidence type="ECO:0000256" key="1">
    <source>
        <dbReference type="ARBA" id="ARBA00008694"/>
    </source>
</evidence>
<dbReference type="CDD" id="cd04301">
    <property type="entry name" value="NAT_SF"/>
    <property type="match status" value="1"/>
</dbReference>
<protein>
    <submittedName>
        <fullName evidence="5">Ribosomal protein S18 acetylase RimI-like enzyme</fullName>
    </submittedName>
</protein>
<evidence type="ECO:0000313" key="6">
    <source>
        <dbReference type="Proteomes" id="UP000538147"/>
    </source>
</evidence>
<dbReference type="Proteomes" id="UP000538147">
    <property type="component" value="Unassembled WGS sequence"/>
</dbReference>
<evidence type="ECO:0000256" key="2">
    <source>
        <dbReference type="ARBA" id="ARBA00022679"/>
    </source>
</evidence>
<evidence type="ECO:0000256" key="3">
    <source>
        <dbReference type="ARBA" id="ARBA00023315"/>
    </source>
</evidence>
<dbReference type="PROSITE" id="PS51186">
    <property type="entry name" value="GNAT"/>
    <property type="match status" value="1"/>
</dbReference>
<dbReference type="InterPro" id="IPR016181">
    <property type="entry name" value="Acyl_CoA_acyltransferase"/>
</dbReference>